<name>A0AAV7N7M9_PLEWA</name>
<reference evidence="7" key="1">
    <citation type="journal article" date="2022" name="bioRxiv">
        <title>Sequencing and chromosome-scale assembly of the giantPleurodeles waltlgenome.</title>
        <authorList>
            <person name="Brown T."/>
            <person name="Elewa A."/>
            <person name="Iarovenko S."/>
            <person name="Subramanian E."/>
            <person name="Araus A.J."/>
            <person name="Petzold A."/>
            <person name="Susuki M."/>
            <person name="Suzuki K.-i.T."/>
            <person name="Hayashi T."/>
            <person name="Toyoda A."/>
            <person name="Oliveira C."/>
            <person name="Osipova E."/>
            <person name="Leigh N.D."/>
            <person name="Simon A."/>
            <person name="Yun M.H."/>
        </authorList>
    </citation>
    <scope>NUCLEOTIDE SEQUENCE</scope>
    <source>
        <strain evidence="7">20211129_DDA</strain>
        <tissue evidence="7">Liver</tissue>
    </source>
</reference>
<dbReference type="SUPFAM" id="SSF48452">
    <property type="entry name" value="TPR-like"/>
    <property type="match status" value="1"/>
</dbReference>
<dbReference type="PANTHER" id="PTHR11242">
    <property type="entry name" value="ARYL HYDROCARBON RECEPTOR INTERACTING PROTEIN RELATED"/>
    <property type="match status" value="1"/>
</dbReference>
<dbReference type="InterPro" id="IPR039663">
    <property type="entry name" value="AIP/AIPL1/TTC9"/>
</dbReference>
<dbReference type="SMART" id="SM00028">
    <property type="entry name" value="TPR"/>
    <property type="match status" value="2"/>
</dbReference>
<keyword evidence="8" id="KW-1185">Reference proteome</keyword>
<dbReference type="AlphaFoldDB" id="A0AAV7N7M9"/>
<protein>
    <recommendedName>
        <fullName evidence="4">Tetratricopeptide repeat protein 9C</fullName>
    </recommendedName>
</protein>
<feature type="repeat" description="TPR" evidence="5">
    <location>
        <begin position="135"/>
        <end position="168"/>
    </location>
</feature>
<feature type="compositionally biased region" description="Polar residues" evidence="6">
    <location>
        <begin position="15"/>
        <end position="24"/>
    </location>
</feature>
<dbReference type="InterPro" id="IPR019734">
    <property type="entry name" value="TPR_rpt"/>
</dbReference>
<comment type="similarity">
    <text evidence="3">Belongs to the TTC9 family.</text>
</comment>
<sequence length="198" mass="22433">MDAGPSSRPVEAGSSCGQVNNAPSFAQMDDRLQQAQIFKDAGNKSYKEQRYRDAISRYHRALLQLKGLDPNMPSPLQAFGAKRPVVTPEQEKALHDLQRDCYNNLAACLLHTEPVPYARVKEYSVLVLEKQPGNAKALYRAGVASFHLRDFDSALHYLGEAQRIQPTDANVKKYLKLTESELSGYRQQEKQLYRDMFK</sequence>
<evidence type="ECO:0000313" key="7">
    <source>
        <dbReference type="EMBL" id="KAJ1108710.1"/>
    </source>
</evidence>
<organism evidence="7 8">
    <name type="scientific">Pleurodeles waltl</name>
    <name type="common">Iberian ribbed newt</name>
    <dbReference type="NCBI Taxonomy" id="8319"/>
    <lineage>
        <taxon>Eukaryota</taxon>
        <taxon>Metazoa</taxon>
        <taxon>Chordata</taxon>
        <taxon>Craniata</taxon>
        <taxon>Vertebrata</taxon>
        <taxon>Euteleostomi</taxon>
        <taxon>Amphibia</taxon>
        <taxon>Batrachia</taxon>
        <taxon>Caudata</taxon>
        <taxon>Salamandroidea</taxon>
        <taxon>Salamandridae</taxon>
        <taxon>Pleurodelinae</taxon>
        <taxon>Pleurodeles</taxon>
    </lineage>
</organism>
<dbReference type="EMBL" id="JANPWB010000013">
    <property type="protein sequence ID" value="KAJ1108710.1"/>
    <property type="molecule type" value="Genomic_DNA"/>
</dbReference>
<feature type="region of interest" description="Disordered" evidence="6">
    <location>
        <begin position="1"/>
        <end position="25"/>
    </location>
</feature>
<evidence type="ECO:0000256" key="2">
    <source>
        <dbReference type="ARBA" id="ARBA00022803"/>
    </source>
</evidence>
<proteinExistence type="inferred from homology"/>
<dbReference type="Gene3D" id="1.25.40.10">
    <property type="entry name" value="Tetratricopeptide repeat domain"/>
    <property type="match status" value="1"/>
</dbReference>
<dbReference type="Proteomes" id="UP001066276">
    <property type="component" value="Chromosome 9"/>
</dbReference>
<evidence type="ECO:0000256" key="4">
    <source>
        <dbReference type="ARBA" id="ARBA00040624"/>
    </source>
</evidence>
<evidence type="ECO:0000256" key="1">
    <source>
        <dbReference type="ARBA" id="ARBA00022737"/>
    </source>
</evidence>
<accession>A0AAV7N7M9</accession>
<dbReference type="InterPro" id="IPR011990">
    <property type="entry name" value="TPR-like_helical_dom_sf"/>
</dbReference>
<keyword evidence="2 5" id="KW-0802">TPR repeat</keyword>
<dbReference type="PROSITE" id="PS50005">
    <property type="entry name" value="TPR"/>
    <property type="match status" value="1"/>
</dbReference>
<evidence type="ECO:0000256" key="5">
    <source>
        <dbReference type="PROSITE-ProRule" id="PRU00339"/>
    </source>
</evidence>
<keyword evidence="1" id="KW-0677">Repeat</keyword>
<gene>
    <name evidence="7" type="ORF">NDU88_006081</name>
</gene>
<evidence type="ECO:0000256" key="6">
    <source>
        <dbReference type="SAM" id="MobiDB-lite"/>
    </source>
</evidence>
<comment type="caution">
    <text evidence="7">The sequence shown here is derived from an EMBL/GenBank/DDBJ whole genome shotgun (WGS) entry which is preliminary data.</text>
</comment>
<dbReference type="PANTHER" id="PTHR11242:SF14">
    <property type="entry name" value="TETRATRICOPEPTIDE REPEAT PROTEIN 9C"/>
    <property type="match status" value="1"/>
</dbReference>
<evidence type="ECO:0000313" key="8">
    <source>
        <dbReference type="Proteomes" id="UP001066276"/>
    </source>
</evidence>
<evidence type="ECO:0000256" key="3">
    <source>
        <dbReference type="ARBA" id="ARBA00034486"/>
    </source>
</evidence>